<dbReference type="NCBIfam" id="TIGR01167">
    <property type="entry name" value="LPXTG_anchor"/>
    <property type="match status" value="1"/>
</dbReference>
<keyword evidence="1" id="KW-0134">Cell wall</keyword>
<feature type="domain" description="G5" evidence="7">
    <location>
        <begin position="525"/>
        <end position="605"/>
    </location>
</feature>
<feature type="region of interest" description="Disordered" evidence="5">
    <location>
        <begin position="884"/>
        <end position="938"/>
    </location>
</feature>
<feature type="compositionally biased region" description="Low complexity" evidence="5">
    <location>
        <begin position="802"/>
        <end position="825"/>
    </location>
</feature>
<dbReference type="EMBL" id="AP026968">
    <property type="protein sequence ID" value="BDT64317.1"/>
    <property type="molecule type" value="Genomic_DNA"/>
</dbReference>
<gene>
    <name evidence="8" type="ORF">SP4011_07340</name>
</gene>
<feature type="compositionally biased region" description="Basic and acidic residues" evidence="5">
    <location>
        <begin position="839"/>
        <end position="857"/>
    </location>
</feature>
<feature type="domain" description="G5" evidence="7">
    <location>
        <begin position="379"/>
        <end position="459"/>
    </location>
</feature>
<dbReference type="PROSITE" id="PS50847">
    <property type="entry name" value="GRAM_POS_ANCHORING"/>
    <property type="match status" value="1"/>
</dbReference>
<evidence type="ECO:0000313" key="9">
    <source>
        <dbReference type="Proteomes" id="UP001378546"/>
    </source>
</evidence>
<dbReference type="Pfam" id="PF18877">
    <property type="entry name" value="SSSPR-51"/>
    <property type="match status" value="2"/>
</dbReference>
<evidence type="ECO:0000259" key="7">
    <source>
        <dbReference type="PROSITE" id="PS51109"/>
    </source>
</evidence>
<dbReference type="SMART" id="SM01208">
    <property type="entry name" value="G5"/>
    <property type="match status" value="7"/>
</dbReference>
<feature type="region of interest" description="Disordered" evidence="5">
    <location>
        <begin position="261"/>
        <end position="294"/>
    </location>
</feature>
<dbReference type="PROSITE" id="PS51109">
    <property type="entry name" value="G5"/>
    <property type="match status" value="7"/>
</dbReference>
<name>A0ABN6TJ42_9STRE</name>
<sequence>MSEIDPKYPHRLDSGIYTPDKDDSNHDGKPDGASGEIDSDDSVVESNKPLTVNPDAEENVVTEDGNVVLSKYYRIHVNEGEDADKVDDVYEIGTKPKKEVETTPKTTRYVGDPDTPYNTKVTVVDGHDGSVTKKTTYDLNENTGEVTPKETVTTVEKEDKVVKVGNKEVTTEKIDITTHYTADPRLEKDRQETDNNGTEGTREITKVYEVSPTTGDLSNPTRTENVTVAMVPKEVRVGNVEKEVVETEITTRYIPDETKTRDEQEVVTPGSKGVHTKTTTYSVDPKTGETHTPVVTEDDTPMKQKVVKVGIKPVEKTEIIDITTKYIQDPDLDYGQTVIVNPGSEGKIVTRTTYTLNEQDGTTTENQPTVQKTEMVQKVVRVGVKPKVEETPIPFETTYERDDSIPNGEERETVKGVDGKTVKKTTYTMNPDTGVVTQNEPTTEITDPVTRVVKRGTQPKVDVTPVLSPKRYEKDPDKEKGQPNQEVPGKPGTSTTTTTYEVDPKTGKVTEKVGDPVVVEPTETVVKVPAKDKVVIEKIPVVTEYEDDPTLEPGKEKEVTPGQPGEKTTTTTYTVDGKTGDITEKTTTQITKEMVKRMVKRGPKEGTPSQPEQPTAPEEAPAQPGQPSEPEDQPNLKVAPPTIAIVEEPNKASIEVKAPKKDADTVKIIYPKSNGSGNEVLTLTKQPTGEWTLDKQPENVTLDKKTGTVTIPRESVVNKQKVQAQAKHKTSGYTPFVYAALSIEAANPEHPVTLWVDTAGKELREPVDGKQPAGEIAGYKWLSSRLEEGILTHTFEKVANGTSSSPESSTSHPRTPSSSPSTSTPEKPNKAETPAVRTVWRDENGKDLKVPSVDKQEAGEVPGYEFVESHREGDNLIVHVFRTKQAQTPAPKDQTPSPAPSKVSEQKGEAVATATSEKTVDSATSTKTSDKAELPNTGTEANATLASAGIMTLLAGLGLGFFKKKEDEK</sequence>
<feature type="region of interest" description="Disordered" evidence="5">
    <location>
        <begin position="799"/>
        <end position="857"/>
    </location>
</feature>
<proteinExistence type="predicted"/>
<feature type="compositionally biased region" description="Polar residues" evidence="5">
    <location>
        <begin position="913"/>
        <end position="927"/>
    </location>
</feature>
<dbReference type="InterPro" id="IPR011098">
    <property type="entry name" value="G5_dom"/>
</dbReference>
<feature type="region of interest" description="Disordered" evidence="5">
    <location>
        <begin position="103"/>
        <end position="135"/>
    </location>
</feature>
<dbReference type="Gene3D" id="2.20.230.10">
    <property type="entry name" value="Resuscitation-promoting factor rpfb"/>
    <property type="match status" value="7"/>
</dbReference>
<feature type="compositionally biased region" description="Low complexity" evidence="5">
    <location>
        <begin position="560"/>
        <end position="577"/>
    </location>
</feature>
<evidence type="ECO:0000256" key="1">
    <source>
        <dbReference type="ARBA" id="ARBA00022512"/>
    </source>
</evidence>
<keyword evidence="9" id="KW-1185">Reference proteome</keyword>
<dbReference type="Pfam" id="PF00746">
    <property type="entry name" value="Gram_pos_anchor"/>
    <property type="match status" value="1"/>
</dbReference>
<protein>
    <recommendedName>
        <fullName evidence="10">LPXTG cell wall anchor domain-containing protein</fullName>
    </recommendedName>
</protein>
<organism evidence="8 9">
    <name type="scientific">Streptococcus parapneumoniae</name>
    <dbReference type="NCBI Taxonomy" id="2993430"/>
    <lineage>
        <taxon>Bacteria</taxon>
        <taxon>Bacillati</taxon>
        <taxon>Bacillota</taxon>
        <taxon>Bacilli</taxon>
        <taxon>Lactobacillales</taxon>
        <taxon>Streptococcaceae</taxon>
        <taxon>Streptococcus</taxon>
        <taxon>Streptococcus thalassemiae group</taxon>
    </lineage>
</organism>
<feature type="domain" description="G5" evidence="7">
    <location>
        <begin position="233"/>
        <end position="313"/>
    </location>
</feature>
<dbReference type="Proteomes" id="UP001378546">
    <property type="component" value="Chromosome"/>
</dbReference>
<feature type="domain" description="G5" evidence="7">
    <location>
        <begin position="452"/>
        <end position="532"/>
    </location>
</feature>
<feature type="domain" description="Gram-positive cocci surface proteins LPxTG" evidence="6">
    <location>
        <begin position="934"/>
        <end position="969"/>
    </location>
</feature>
<evidence type="ECO:0000256" key="4">
    <source>
        <dbReference type="ARBA" id="ARBA00023088"/>
    </source>
</evidence>
<accession>A0ABN6TJ42</accession>
<dbReference type="NCBIfam" id="TIGR04308">
    <property type="entry name" value="repeat_SSSPR51"/>
    <property type="match status" value="2"/>
</dbReference>
<keyword evidence="2" id="KW-0964">Secreted</keyword>
<feature type="compositionally biased region" description="Basic and acidic residues" evidence="5">
    <location>
        <begin position="470"/>
        <end position="481"/>
    </location>
</feature>
<dbReference type="Pfam" id="PF07501">
    <property type="entry name" value="G5"/>
    <property type="match status" value="4"/>
</dbReference>
<keyword evidence="4" id="KW-0572">Peptidoglycan-anchor</keyword>
<feature type="compositionally biased region" description="Low complexity" evidence="5">
    <location>
        <begin position="607"/>
        <end position="628"/>
    </location>
</feature>
<feature type="domain" description="G5" evidence="7">
    <location>
        <begin position="306"/>
        <end position="386"/>
    </location>
</feature>
<feature type="region of interest" description="Disordered" evidence="5">
    <location>
        <begin position="1"/>
        <end position="58"/>
    </location>
</feature>
<feature type="region of interest" description="Disordered" evidence="5">
    <location>
        <begin position="546"/>
        <end position="642"/>
    </location>
</feature>
<evidence type="ECO:0000256" key="3">
    <source>
        <dbReference type="ARBA" id="ARBA00022729"/>
    </source>
</evidence>
<evidence type="ECO:0000313" key="8">
    <source>
        <dbReference type="EMBL" id="BDT64317.1"/>
    </source>
</evidence>
<keyword evidence="3" id="KW-0732">Signal</keyword>
<dbReference type="InterPro" id="IPR027579">
    <property type="entry name" value="SSSPR51_Rpt"/>
</dbReference>
<evidence type="ECO:0000259" key="6">
    <source>
        <dbReference type="PROSITE" id="PS50847"/>
    </source>
</evidence>
<evidence type="ECO:0008006" key="10">
    <source>
        <dbReference type="Google" id="ProtNLM"/>
    </source>
</evidence>
<feature type="domain" description="G5" evidence="7">
    <location>
        <begin position="89"/>
        <end position="168"/>
    </location>
</feature>
<feature type="compositionally biased region" description="Basic and acidic residues" evidence="5">
    <location>
        <begin position="1"/>
        <end position="30"/>
    </location>
</feature>
<reference evidence="8 9" key="1">
    <citation type="submission" date="2022-11" db="EMBL/GenBank/DDBJ databases">
        <title>Complete genome sequence of alpha-hemolytic streptococci isolated from Japan.</title>
        <authorList>
            <person name="Morita M."/>
            <person name="Chang B."/>
            <person name="Akeda Y."/>
        </authorList>
    </citation>
    <scope>NUCLEOTIDE SEQUENCE [LARGE SCALE GENOMIC DNA]</scope>
    <source>
        <strain evidence="8 9">SP4011</strain>
    </source>
</reference>
<feature type="domain" description="G5" evidence="7">
    <location>
        <begin position="161"/>
        <end position="241"/>
    </location>
</feature>
<evidence type="ECO:0000256" key="2">
    <source>
        <dbReference type="ARBA" id="ARBA00022525"/>
    </source>
</evidence>
<evidence type="ECO:0000256" key="5">
    <source>
        <dbReference type="SAM" id="MobiDB-lite"/>
    </source>
</evidence>
<dbReference type="InterPro" id="IPR019931">
    <property type="entry name" value="LPXTG_anchor"/>
</dbReference>
<dbReference type="RefSeq" id="WP_338620009.1">
    <property type="nucleotide sequence ID" value="NZ_AP026968.1"/>
</dbReference>
<feature type="region of interest" description="Disordered" evidence="5">
    <location>
        <begin position="446"/>
        <end position="508"/>
    </location>
</feature>